<keyword evidence="6" id="KW-1185">Reference proteome</keyword>
<dbReference type="PROSITE" id="PS50102">
    <property type="entry name" value="RRM"/>
    <property type="match status" value="2"/>
</dbReference>
<evidence type="ECO:0000256" key="1">
    <source>
        <dbReference type="ARBA" id="ARBA00022884"/>
    </source>
</evidence>
<name>A0A7J7MAF0_9MAGN</name>
<dbReference type="PANTHER" id="PTHR48024:SF55">
    <property type="entry name" value="RRM DOMAIN-CONTAINING PROTEIN"/>
    <property type="match status" value="1"/>
</dbReference>
<keyword evidence="1 2" id="KW-0694">RNA-binding</keyword>
<protein>
    <recommendedName>
        <fullName evidence="4">RRM domain-containing protein</fullName>
    </recommendedName>
</protein>
<feature type="region of interest" description="Disordered" evidence="3">
    <location>
        <begin position="32"/>
        <end position="108"/>
    </location>
</feature>
<dbReference type="GO" id="GO:0003723">
    <property type="term" value="F:RNA binding"/>
    <property type="evidence" value="ECO:0007669"/>
    <property type="project" value="UniProtKB-UniRule"/>
</dbReference>
<evidence type="ECO:0000256" key="3">
    <source>
        <dbReference type="SAM" id="MobiDB-lite"/>
    </source>
</evidence>
<feature type="compositionally biased region" description="Basic and acidic residues" evidence="3">
    <location>
        <begin position="64"/>
        <end position="73"/>
    </location>
</feature>
<evidence type="ECO:0000313" key="6">
    <source>
        <dbReference type="Proteomes" id="UP000541444"/>
    </source>
</evidence>
<feature type="compositionally biased region" description="Basic and acidic residues" evidence="3">
    <location>
        <begin position="465"/>
        <end position="509"/>
    </location>
</feature>
<sequence length="560" mass="63076">MGKKSKPFNEEPNPNDSFDVFKALFGGDAIEEVGLGSDTNPKNWDKMEAQTDPNEVKIKKRGKKFDGDLEEPKKKKREKKISPNGDVGGRDEVKKKKKREKGKEKDGKLSLVEVERERNEEWLEGLKGEAKELHMKEMEITDNGVENLKDTKKKKRKRDEIESEYEARSYGVVTESDLVKKKVGEKRKSIDDPADMMVSKDGFDDESKLLRTVFIGNLPLKMKKKVLLKEFSQFGEVGSLRIRSVPLVNSKTPRKGAIFKGEINESVDSIHAYIVFIDEQSAKASLSHNMAVVGGNHVRVDMACPPRKKLKGDSASIYDNKRTVFVGNLPFDVKDEEIYQLFCGIKQFQSSIEAVRVIRDPHTSIGKGIAYVLFKTRDVANLVTRKQLKLRDRDLRLFHTRADSTPLKTRSSDSTPSKKRSSPYSSVDNFRGKKIAMSSNGTSINNSKSKTLSYQGFRANKSGNKKKEGSHPRTTKEGFRPRTTKEGFRPRTTEQVKQKTSTKSEEGKGRKGKRPAVAARKAKALSISNGGTPKQTGKKRKAESRTPASSQRTNKVRKFK</sequence>
<evidence type="ECO:0000259" key="4">
    <source>
        <dbReference type="PROSITE" id="PS50102"/>
    </source>
</evidence>
<dbReference type="InterPro" id="IPR000504">
    <property type="entry name" value="RRM_dom"/>
</dbReference>
<evidence type="ECO:0000256" key="2">
    <source>
        <dbReference type="PROSITE-ProRule" id="PRU00176"/>
    </source>
</evidence>
<dbReference type="SUPFAM" id="SSF54928">
    <property type="entry name" value="RNA-binding domain, RBD"/>
    <property type="match status" value="2"/>
</dbReference>
<feature type="compositionally biased region" description="Basic and acidic residues" evidence="3">
    <location>
        <begin position="43"/>
        <end position="57"/>
    </location>
</feature>
<dbReference type="InterPro" id="IPR035979">
    <property type="entry name" value="RBD_domain_sf"/>
</dbReference>
<feature type="domain" description="RRM" evidence="4">
    <location>
        <begin position="322"/>
        <end position="414"/>
    </location>
</feature>
<organism evidence="5 6">
    <name type="scientific">Kingdonia uniflora</name>
    <dbReference type="NCBI Taxonomy" id="39325"/>
    <lineage>
        <taxon>Eukaryota</taxon>
        <taxon>Viridiplantae</taxon>
        <taxon>Streptophyta</taxon>
        <taxon>Embryophyta</taxon>
        <taxon>Tracheophyta</taxon>
        <taxon>Spermatophyta</taxon>
        <taxon>Magnoliopsida</taxon>
        <taxon>Ranunculales</taxon>
        <taxon>Circaeasteraceae</taxon>
        <taxon>Kingdonia</taxon>
    </lineage>
</organism>
<dbReference type="InterPro" id="IPR050886">
    <property type="entry name" value="RNA-binding_reg"/>
</dbReference>
<dbReference type="CDD" id="cd12394">
    <property type="entry name" value="RRM1_RBM34"/>
    <property type="match status" value="1"/>
</dbReference>
<dbReference type="PANTHER" id="PTHR48024">
    <property type="entry name" value="GEO13361P1-RELATED"/>
    <property type="match status" value="1"/>
</dbReference>
<dbReference type="OrthoDB" id="442677at2759"/>
<dbReference type="SMART" id="SM00360">
    <property type="entry name" value="RRM"/>
    <property type="match status" value="2"/>
</dbReference>
<evidence type="ECO:0000313" key="5">
    <source>
        <dbReference type="EMBL" id="KAF6151728.1"/>
    </source>
</evidence>
<dbReference type="Gene3D" id="3.30.70.330">
    <property type="match status" value="2"/>
</dbReference>
<dbReference type="Proteomes" id="UP000541444">
    <property type="component" value="Unassembled WGS sequence"/>
</dbReference>
<feature type="compositionally biased region" description="Polar residues" evidence="3">
    <location>
        <begin position="526"/>
        <end position="535"/>
    </location>
</feature>
<dbReference type="GO" id="GO:0005634">
    <property type="term" value="C:nucleus"/>
    <property type="evidence" value="ECO:0007669"/>
    <property type="project" value="TreeGrafter"/>
</dbReference>
<accession>A0A7J7MAF0</accession>
<dbReference type="InterPro" id="IPR012677">
    <property type="entry name" value="Nucleotide-bd_a/b_plait_sf"/>
</dbReference>
<proteinExistence type="predicted"/>
<gene>
    <name evidence="5" type="ORF">GIB67_002011</name>
</gene>
<feature type="region of interest" description="Disordered" evidence="3">
    <location>
        <begin position="401"/>
        <end position="560"/>
    </location>
</feature>
<comment type="caution">
    <text evidence="5">The sequence shown here is derived from an EMBL/GenBank/DDBJ whole genome shotgun (WGS) entry which is preliminary data.</text>
</comment>
<dbReference type="AlphaFoldDB" id="A0A7J7MAF0"/>
<feature type="domain" description="RRM" evidence="4">
    <location>
        <begin position="211"/>
        <end position="305"/>
    </location>
</feature>
<dbReference type="Pfam" id="PF00076">
    <property type="entry name" value="RRM_1"/>
    <property type="match status" value="1"/>
</dbReference>
<feature type="region of interest" description="Disordered" evidence="3">
    <location>
        <begin position="1"/>
        <end position="20"/>
    </location>
</feature>
<feature type="compositionally biased region" description="Polar residues" evidence="3">
    <location>
        <begin position="437"/>
        <end position="454"/>
    </location>
</feature>
<reference evidence="5 6" key="1">
    <citation type="journal article" date="2020" name="IScience">
        <title>Genome Sequencing of the Endangered Kingdonia uniflora (Circaeasteraceae, Ranunculales) Reveals Potential Mechanisms of Evolutionary Specialization.</title>
        <authorList>
            <person name="Sun Y."/>
            <person name="Deng T."/>
            <person name="Zhang A."/>
            <person name="Moore M.J."/>
            <person name="Landis J.B."/>
            <person name="Lin N."/>
            <person name="Zhang H."/>
            <person name="Zhang X."/>
            <person name="Huang J."/>
            <person name="Zhang X."/>
            <person name="Sun H."/>
            <person name="Wang H."/>
        </authorList>
    </citation>
    <scope>NUCLEOTIDE SEQUENCE [LARGE SCALE GENOMIC DNA]</scope>
    <source>
        <strain evidence="5">TB1705</strain>
        <tissue evidence="5">Leaf</tissue>
    </source>
</reference>
<dbReference type="EMBL" id="JACGCM010001662">
    <property type="protein sequence ID" value="KAF6151728.1"/>
    <property type="molecule type" value="Genomic_DNA"/>
</dbReference>